<dbReference type="FunFam" id="3.30.70.270:FF:000020">
    <property type="entry name" value="Transposon Tf2-6 polyprotein-like Protein"/>
    <property type="match status" value="1"/>
</dbReference>
<dbReference type="SUPFAM" id="SSF56672">
    <property type="entry name" value="DNA/RNA polymerases"/>
    <property type="match status" value="1"/>
</dbReference>
<proteinExistence type="predicted"/>
<dbReference type="InterPro" id="IPR043502">
    <property type="entry name" value="DNA/RNA_pol_sf"/>
</dbReference>
<name>A0A0X3PDV6_SCHSO</name>
<dbReference type="InterPro" id="IPR043128">
    <property type="entry name" value="Rev_trsase/Diguanyl_cyclase"/>
</dbReference>
<dbReference type="PANTHER" id="PTHR37984">
    <property type="entry name" value="PROTEIN CBG26694"/>
    <property type="match status" value="1"/>
</dbReference>
<accession>A0A0X3PDV6</accession>
<reference evidence="1" key="1">
    <citation type="submission" date="2016-01" db="EMBL/GenBank/DDBJ databases">
        <title>Reference transcriptome for the parasite Schistocephalus solidus: insights into the molecular evolution of parasitism.</title>
        <authorList>
            <person name="Hebert F.O."/>
            <person name="Grambauer S."/>
            <person name="Barber I."/>
            <person name="Landry C.R."/>
            <person name="Aubin-Horth N."/>
        </authorList>
    </citation>
    <scope>NUCLEOTIDE SEQUENCE</scope>
</reference>
<protein>
    <submittedName>
        <fullName evidence="1">Retrovirus-related Pol polyprotein from transposon 17.6</fullName>
    </submittedName>
</protein>
<dbReference type="AlphaFoldDB" id="A0A0X3PDV6"/>
<dbReference type="PANTHER" id="PTHR37984:SF5">
    <property type="entry name" value="PROTEIN NYNRIN-LIKE"/>
    <property type="match status" value="1"/>
</dbReference>
<dbReference type="InterPro" id="IPR050951">
    <property type="entry name" value="Retrovirus_Pol_polyprotein"/>
</dbReference>
<gene>
    <name evidence="1" type="primary">POL3</name>
    <name evidence="1" type="ORF">TR153171</name>
</gene>
<dbReference type="Gene3D" id="3.30.70.270">
    <property type="match status" value="1"/>
</dbReference>
<sequence>MQFEGFFPRHYSFRGQSLSLSKNVKVLKNVRELQSFMGLDSYYSSFIAGLHNLNSPLNRLLCKDAKFDWSTDCHEAFDSIKTKITESNVLSNFEADKKLSSRRMHLRTD</sequence>
<dbReference type="EMBL" id="GEEE01013327">
    <property type="protein sequence ID" value="JAP49898.1"/>
    <property type="molecule type" value="Transcribed_RNA"/>
</dbReference>
<organism evidence="1">
    <name type="scientific">Schistocephalus solidus</name>
    <name type="common">Tapeworm</name>
    <dbReference type="NCBI Taxonomy" id="70667"/>
    <lineage>
        <taxon>Eukaryota</taxon>
        <taxon>Metazoa</taxon>
        <taxon>Spiralia</taxon>
        <taxon>Lophotrochozoa</taxon>
        <taxon>Platyhelminthes</taxon>
        <taxon>Cestoda</taxon>
        <taxon>Eucestoda</taxon>
        <taxon>Diphyllobothriidea</taxon>
        <taxon>Diphyllobothriidae</taxon>
        <taxon>Schistocephalus</taxon>
    </lineage>
</organism>
<evidence type="ECO:0000313" key="1">
    <source>
        <dbReference type="EMBL" id="JAP49898.1"/>
    </source>
</evidence>